<accession>A0AAD3XZB8</accession>
<evidence type="ECO:0000313" key="2">
    <source>
        <dbReference type="Proteomes" id="UP001279734"/>
    </source>
</evidence>
<dbReference type="Proteomes" id="UP001279734">
    <property type="component" value="Unassembled WGS sequence"/>
</dbReference>
<proteinExistence type="predicted"/>
<organism evidence="1 2">
    <name type="scientific">Nepenthes gracilis</name>
    <name type="common">Slender pitcher plant</name>
    <dbReference type="NCBI Taxonomy" id="150966"/>
    <lineage>
        <taxon>Eukaryota</taxon>
        <taxon>Viridiplantae</taxon>
        <taxon>Streptophyta</taxon>
        <taxon>Embryophyta</taxon>
        <taxon>Tracheophyta</taxon>
        <taxon>Spermatophyta</taxon>
        <taxon>Magnoliopsida</taxon>
        <taxon>eudicotyledons</taxon>
        <taxon>Gunneridae</taxon>
        <taxon>Pentapetalae</taxon>
        <taxon>Caryophyllales</taxon>
        <taxon>Nepenthaceae</taxon>
        <taxon>Nepenthes</taxon>
    </lineage>
</organism>
<dbReference type="PANTHER" id="PTHR33739">
    <property type="entry name" value="OS07G0681500 PROTEIN"/>
    <property type="match status" value="1"/>
</dbReference>
<dbReference type="EMBL" id="BSYO01000023">
    <property type="protein sequence ID" value="GMH21869.1"/>
    <property type="molecule type" value="Genomic_DNA"/>
</dbReference>
<protein>
    <submittedName>
        <fullName evidence="1">Uncharacterized protein</fullName>
    </submittedName>
</protein>
<dbReference type="GO" id="GO:0016592">
    <property type="term" value="C:mediator complex"/>
    <property type="evidence" value="ECO:0007669"/>
    <property type="project" value="InterPro"/>
</dbReference>
<sequence length="153" mass="16520">MMFKKIINRGSHFVVFLTPGSSSSSGQGTEDFPFRCKLPAWDILEAVPFVVDVALTACAHGQLPPRDLATGLKDLADFLPVSLATIVSYFSVEVTRGVWKPVLMNGTDWLSPAANLFSVGKQIKRIIAATSVDIPSLSAGRSREENPHGSLHP</sequence>
<dbReference type="InterPro" id="IPR039638">
    <property type="entry name" value="MED33A/B"/>
</dbReference>
<name>A0AAD3XZB8_NEPGR</name>
<dbReference type="PANTHER" id="PTHR33739:SF5">
    <property type="entry name" value="MEDIATOR OF RNA POLYMERASE II TRANSCRIPTION SUBUNIT 33A"/>
    <property type="match status" value="1"/>
</dbReference>
<reference evidence="1" key="1">
    <citation type="submission" date="2023-05" db="EMBL/GenBank/DDBJ databases">
        <title>Nepenthes gracilis genome sequencing.</title>
        <authorList>
            <person name="Fukushima K."/>
        </authorList>
    </citation>
    <scope>NUCLEOTIDE SEQUENCE</scope>
    <source>
        <strain evidence="1">SING2019-196</strain>
    </source>
</reference>
<gene>
    <name evidence="1" type="ORF">Nepgr_023712</name>
</gene>
<keyword evidence="2" id="KW-1185">Reference proteome</keyword>
<dbReference type="GO" id="GO:2000762">
    <property type="term" value="P:regulation of phenylpropanoid metabolic process"/>
    <property type="evidence" value="ECO:0007669"/>
    <property type="project" value="InterPro"/>
</dbReference>
<dbReference type="AlphaFoldDB" id="A0AAD3XZB8"/>
<evidence type="ECO:0000313" key="1">
    <source>
        <dbReference type="EMBL" id="GMH21869.1"/>
    </source>
</evidence>
<comment type="caution">
    <text evidence="1">The sequence shown here is derived from an EMBL/GenBank/DDBJ whole genome shotgun (WGS) entry which is preliminary data.</text>
</comment>